<dbReference type="PROSITE" id="PS50059">
    <property type="entry name" value="FKBP_PPIASE"/>
    <property type="match status" value="1"/>
</dbReference>
<evidence type="ECO:0000256" key="2">
    <source>
        <dbReference type="ARBA" id="ARBA00004496"/>
    </source>
</evidence>
<comment type="subcellular location">
    <subcellularLocation>
        <location evidence="2">Cytoplasm</location>
    </subcellularLocation>
</comment>
<comment type="catalytic activity">
    <reaction evidence="1 9 10">
        <text>[protein]-peptidylproline (omega=180) = [protein]-peptidylproline (omega=0)</text>
        <dbReference type="Rhea" id="RHEA:16237"/>
        <dbReference type="Rhea" id="RHEA-COMP:10747"/>
        <dbReference type="Rhea" id="RHEA-COMP:10748"/>
        <dbReference type="ChEBI" id="CHEBI:83833"/>
        <dbReference type="ChEBI" id="CHEBI:83834"/>
        <dbReference type="EC" id="5.2.1.8"/>
    </reaction>
</comment>
<evidence type="ECO:0000313" key="13">
    <source>
        <dbReference type="Proteomes" id="UP000539642"/>
    </source>
</evidence>
<dbReference type="InterPro" id="IPR046357">
    <property type="entry name" value="PPIase_dom_sf"/>
</dbReference>
<keyword evidence="6" id="KW-0143">Chaperone</keyword>
<dbReference type="InterPro" id="IPR001179">
    <property type="entry name" value="PPIase_FKBP_dom"/>
</dbReference>
<dbReference type="Proteomes" id="UP000539642">
    <property type="component" value="Unassembled WGS sequence"/>
</dbReference>
<dbReference type="GO" id="GO:0042026">
    <property type="term" value="P:protein refolding"/>
    <property type="evidence" value="ECO:0007669"/>
    <property type="project" value="UniProtKB-ARBA"/>
</dbReference>
<evidence type="ECO:0000313" key="12">
    <source>
        <dbReference type="EMBL" id="MBB5349083.1"/>
    </source>
</evidence>
<comment type="caution">
    <text evidence="12">The sequence shown here is derived from an EMBL/GenBank/DDBJ whole genome shotgun (WGS) entry which is preliminary data.</text>
</comment>
<protein>
    <recommendedName>
        <fullName evidence="10">Peptidyl-prolyl cis-trans isomerase</fullName>
        <ecNumber evidence="10">5.2.1.8</ecNumber>
    </recommendedName>
</protein>
<evidence type="ECO:0000256" key="5">
    <source>
        <dbReference type="ARBA" id="ARBA00023110"/>
    </source>
</evidence>
<accession>A0A840UW38</accession>
<comment type="similarity">
    <text evidence="3 10">Belongs to the FKBP-type PPIase family.</text>
</comment>
<sequence>MTEARKGDNVKVHYTGRLEDGTVFDSSAGKNPLEFTVGSGQVIPGFDEAVVGMATGQTKTVHIPVDKAYGARNDQMVITTPLEHVPPGLDPELGMRLEMGGANGEVIRVVVTEITDSHITLDANPPLAGKDLIFEIELVAIG</sequence>
<dbReference type="EMBL" id="JACHEO010000019">
    <property type="protein sequence ID" value="MBB5349083.1"/>
    <property type="molecule type" value="Genomic_DNA"/>
</dbReference>
<comment type="function">
    <text evidence="8">Also involved in hydrogenase metallocenter assembly, probably by participating in the nickel insertion step. This function in hydrogenase biosynthesis requires chaperone activity and the presence of the metal-binding domain, but not PPIase activity.</text>
</comment>
<evidence type="ECO:0000256" key="1">
    <source>
        <dbReference type="ARBA" id="ARBA00000971"/>
    </source>
</evidence>
<dbReference type="EC" id="5.2.1.8" evidence="10"/>
<evidence type="ECO:0000256" key="8">
    <source>
        <dbReference type="ARBA" id="ARBA00037071"/>
    </source>
</evidence>
<organism evidence="12 13">
    <name type="scientific">Desulfoprunum benzoelyticum</name>
    <dbReference type="NCBI Taxonomy" id="1506996"/>
    <lineage>
        <taxon>Bacteria</taxon>
        <taxon>Pseudomonadati</taxon>
        <taxon>Thermodesulfobacteriota</taxon>
        <taxon>Desulfobulbia</taxon>
        <taxon>Desulfobulbales</taxon>
        <taxon>Desulfobulbaceae</taxon>
        <taxon>Desulfoprunum</taxon>
    </lineage>
</organism>
<proteinExistence type="inferred from homology"/>
<evidence type="ECO:0000256" key="3">
    <source>
        <dbReference type="ARBA" id="ARBA00006577"/>
    </source>
</evidence>
<dbReference type="SUPFAM" id="SSF54534">
    <property type="entry name" value="FKBP-like"/>
    <property type="match status" value="1"/>
</dbReference>
<evidence type="ECO:0000256" key="6">
    <source>
        <dbReference type="ARBA" id="ARBA00023186"/>
    </source>
</evidence>
<keyword evidence="13" id="KW-1185">Reference proteome</keyword>
<gene>
    <name evidence="12" type="ORF">HNQ81_002834</name>
</gene>
<dbReference type="GO" id="GO:0003755">
    <property type="term" value="F:peptidyl-prolyl cis-trans isomerase activity"/>
    <property type="evidence" value="ECO:0007669"/>
    <property type="project" value="UniProtKB-UniRule"/>
</dbReference>
<dbReference type="PANTHER" id="PTHR47861">
    <property type="entry name" value="FKBP-TYPE PEPTIDYL-PROLYL CIS-TRANS ISOMERASE SLYD"/>
    <property type="match status" value="1"/>
</dbReference>
<dbReference type="Pfam" id="PF00254">
    <property type="entry name" value="FKBP_C"/>
    <property type="match status" value="1"/>
</dbReference>
<dbReference type="PANTHER" id="PTHR47861:SF3">
    <property type="entry name" value="FKBP-TYPE PEPTIDYL-PROLYL CIS-TRANS ISOMERASE SLYD"/>
    <property type="match status" value="1"/>
</dbReference>
<dbReference type="AlphaFoldDB" id="A0A840UW38"/>
<keyword evidence="4" id="KW-0963">Cytoplasm</keyword>
<dbReference type="RefSeq" id="WP_183351896.1">
    <property type="nucleotide sequence ID" value="NZ_JACHEO010000019.1"/>
</dbReference>
<evidence type="ECO:0000259" key="11">
    <source>
        <dbReference type="PROSITE" id="PS50059"/>
    </source>
</evidence>
<keyword evidence="5 9" id="KW-0697">Rotamase</keyword>
<dbReference type="Gene3D" id="3.10.50.40">
    <property type="match status" value="1"/>
</dbReference>
<name>A0A840UW38_9BACT</name>
<reference evidence="12 13" key="1">
    <citation type="submission" date="2020-08" db="EMBL/GenBank/DDBJ databases">
        <title>Genomic Encyclopedia of Type Strains, Phase IV (KMG-IV): sequencing the most valuable type-strain genomes for metagenomic binning, comparative biology and taxonomic classification.</title>
        <authorList>
            <person name="Goeker M."/>
        </authorList>
    </citation>
    <scope>NUCLEOTIDE SEQUENCE [LARGE SCALE GENOMIC DNA]</scope>
    <source>
        <strain evidence="12 13">DSM 28570</strain>
    </source>
</reference>
<dbReference type="GO" id="GO:0005737">
    <property type="term" value="C:cytoplasm"/>
    <property type="evidence" value="ECO:0007669"/>
    <property type="project" value="UniProtKB-SubCell"/>
</dbReference>
<evidence type="ECO:0000256" key="10">
    <source>
        <dbReference type="RuleBase" id="RU003915"/>
    </source>
</evidence>
<evidence type="ECO:0000256" key="4">
    <source>
        <dbReference type="ARBA" id="ARBA00022490"/>
    </source>
</evidence>
<evidence type="ECO:0000256" key="9">
    <source>
        <dbReference type="PROSITE-ProRule" id="PRU00277"/>
    </source>
</evidence>
<feature type="domain" description="PPIase FKBP-type" evidence="11">
    <location>
        <begin position="7"/>
        <end position="87"/>
    </location>
</feature>
<keyword evidence="7 9" id="KW-0413">Isomerase</keyword>
<evidence type="ECO:0000256" key="7">
    <source>
        <dbReference type="ARBA" id="ARBA00023235"/>
    </source>
</evidence>